<evidence type="ECO:0000313" key="5">
    <source>
        <dbReference type="EMBL" id="KAF3003178.1"/>
    </source>
</evidence>
<dbReference type="Pfam" id="PF03059">
    <property type="entry name" value="NAS"/>
    <property type="match status" value="1"/>
</dbReference>
<dbReference type="GO" id="GO:0030418">
    <property type="term" value="P:nicotianamine biosynthetic process"/>
    <property type="evidence" value="ECO:0007669"/>
    <property type="project" value="InterPro"/>
</dbReference>
<name>A0A9P4TF25_CURKU</name>
<evidence type="ECO:0008006" key="7">
    <source>
        <dbReference type="Google" id="ProtNLM"/>
    </source>
</evidence>
<comment type="similarity">
    <text evidence="1">Belongs to the nicotianamine synthase (NAS)-like family.</text>
</comment>
<keyword evidence="2" id="KW-0808">Transferase</keyword>
<organism evidence="5 6">
    <name type="scientific">Curvularia kusanoi</name>
    <name type="common">Cochliobolus kusanoi</name>
    <dbReference type="NCBI Taxonomy" id="90978"/>
    <lineage>
        <taxon>Eukaryota</taxon>
        <taxon>Fungi</taxon>
        <taxon>Dikarya</taxon>
        <taxon>Ascomycota</taxon>
        <taxon>Pezizomycotina</taxon>
        <taxon>Dothideomycetes</taxon>
        <taxon>Pleosporomycetidae</taxon>
        <taxon>Pleosporales</taxon>
        <taxon>Pleosporineae</taxon>
        <taxon>Pleosporaceae</taxon>
        <taxon>Curvularia</taxon>
    </lineage>
</organism>
<feature type="compositionally biased region" description="Low complexity" evidence="4">
    <location>
        <begin position="12"/>
        <end position="25"/>
    </location>
</feature>
<comment type="caution">
    <text evidence="5">The sequence shown here is derived from an EMBL/GenBank/DDBJ whole genome shotgun (WGS) entry which is preliminary data.</text>
</comment>
<dbReference type="Gene3D" id="3.40.50.150">
    <property type="entry name" value="Vaccinia Virus protein VP39"/>
    <property type="match status" value="1"/>
</dbReference>
<keyword evidence="6" id="KW-1185">Reference proteome</keyword>
<gene>
    <name evidence="5" type="ORF">E8E13_009295</name>
</gene>
<reference evidence="5" key="1">
    <citation type="submission" date="2019-04" db="EMBL/GenBank/DDBJ databases">
        <title>Sequencing of skin fungus with MAO and IRED activity.</title>
        <authorList>
            <person name="Marsaioli A.J."/>
            <person name="Bonatto J.M.C."/>
            <person name="Reis Junior O."/>
        </authorList>
    </citation>
    <scope>NUCLEOTIDE SEQUENCE</scope>
    <source>
        <strain evidence="5">30M1</strain>
    </source>
</reference>
<evidence type="ECO:0000256" key="2">
    <source>
        <dbReference type="ARBA" id="ARBA00022679"/>
    </source>
</evidence>
<accession>A0A9P4TF25</accession>
<dbReference type="AlphaFoldDB" id="A0A9P4TF25"/>
<dbReference type="PANTHER" id="PTHR32266">
    <property type="entry name" value="NICOTIANAMINE SYNTHASE 3"/>
    <property type="match status" value="1"/>
</dbReference>
<evidence type="ECO:0000256" key="3">
    <source>
        <dbReference type="ARBA" id="ARBA00022691"/>
    </source>
</evidence>
<dbReference type="Proteomes" id="UP000801428">
    <property type="component" value="Unassembled WGS sequence"/>
</dbReference>
<feature type="region of interest" description="Disordered" evidence="4">
    <location>
        <begin position="1"/>
        <end position="29"/>
    </location>
</feature>
<dbReference type="EMBL" id="SWKU01000010">
    <property type="protein sequence ID" value="KAF3003178.1"/>
    <property type="molecule type" value="Genomic_DNA"/>
</dbReference>
<dbReference type="GO" id="GO:0030410">
    <property type="term" value="F:nicotianamine synthase activity"/>
    <property type="evidence" value="ECO:0007669"/>
    <property type="project" value="InterPro"/>
</dbReference>
<dbReference type="InterPro" id="IPR004298">
    <property type="entry name" value="Nicotian_synth"/>
</dbReference>
<dbReference type="PANTHER" id="PTHR32266:SF12">
    <property type="entry name" value="NICOTIANAMINE SYNTHASE 3"/>
    <property type="match status" value="1"/>
</dbReference>
<dbReference type="InterPro" id="IPR029063">
    <property type="entry name" value="SAM-dependent_MTases_sf"/>
</dbReference>
<proteinExistence type="inferred from homology"/>
<keyword evidence="3" id="KW-0949">S-adenosyl-L-methionine</keyword>
<sequence>MGNSLGHEKMQPRNSTTTVRSVRTPPGTPRITTAAANALATEIQDIYLSLSVLPSLAPGDEVNALFTRLVHLCTKPYDQEVITEFFNLEGMRTLCTQLQGICATAEGKLESFWATKLVTESSSPGATAEYANAILSKFPYHQNYMDLARIECNILTAFLPHPVQRLNIAFIGSGPLPLTSLCMLDIFPVAHIHNIDRDISALSISEKLSERLGHADRMSFACVDVSTKPAKDGMKTAWHKFDVVFLAALVGIDMTSKLAILEGLVKKLRPGTLVVARSAKGLREVLYPVLQLGEPLRKANLEMLVEVHPWTSVVNSVIVLKVKDH</sequence>
<evidence type="ECO:0000313" key="6">
    <source>
        <dbReference type="Proteomes" id="UP000801428"/>
    </source>
</evidence>
<evidence type="ECO:0000256" key="4">
    <source>
        <dbReference type="SAM" id="MobiDB-lite"/>
    </source>
</evidence>
<dbReference type="OrthoDB" id="1858069at2759"/>
<feature type="compositionally biased region" description="Basic and acidic residues" evidence="4">
    <location>
        <begin position="1"/>
        <end position="11"/>
    </location>
</feature>
<dbReference type="PROSITE" id="PS51142">
    <property type="entry name" value="NAS"/>
    <property type="match status" value="1"/>
</dbReference>
<evidence type="ECO:0000256" key="1">
    <source>
        <dbReference type="ARBA" id="ARBA00007009"/>
    </source>
</evidence>
<dbReference type="SUPFAM" id="SSF53335">
    <property type="entry name" value="S-adenosyl-L-methionine-dependent methyltransferases"/>
    <property type="match status" value="1"/>
</dbReference>
<protein>
    <recommendedName>
        <fullName evidence="7">Nicotianamine synthase</fullName>
    </recommendedName>
</protein>